<dbReference type="InterPro" id="IPR008920">
    <property type="entry name" value="TF_FadR/GntR_C"/>
</dbReference>
<organism evidence="5 6">
    <name type="scientific">Yanshouia hominis</name>
    <dbReference type="NCBI Taxonomy" id="2763673"/>
    <lineage>
        <taxon>Bacteria</taxon>
        <taxon>Bacillati</taxon>
        <taxon>Bacillota</taxon>
        <taxon>Clostridia</taxon>
        <taxon>Eubacteriales</taxon>
        <taxon>Oscillospiraceae</taxon>
        <taxon>Yanshouia</taxon>
    </lineage>
</organism>
<feature type="domain" description="HTH gntR-type" evidence="4">
    <location>
        <begin position="27"/>
        <end position="96"/>
    </location>
</feature>
<proteinExistence type="predicted"/>
<sequence>MCFKRFEQFRGHKAAVITGGTTVRIKKSLAEYTADALGEQIVVQKKYKTGDQLPNEIELAREFGVSRATLREAIRVLAVQGMLTVERGRGTFVNSEVKNYKDVQFGDIGSLRMKLIDLFELRRIFETEAVRMACERGTEEEIRDILDAGARVAACINRRVDRTVEDQRFHHAIAIASHNEFMVHLVPMVYRAVSETLLRFGTDDILARGTLNDHALIMEGLERRDPELARNAMYIHMAHAIVSLRAANVGEEIV</sequence>
<dbReference type="SUPFAM" id="SSF46785">
    <property type="entry name" value="Winged helix' DNA-binding domain"/>
    <property type="match status" value="1"/>
</dbReference>
<dbReference type="PROSITE" id="PS50949">
    <property type="entry name" value="HTH_GNTR"/>
    <property type="match status" value="1"/>
</dbReference>
<dbReference type="Pfam" id="PF07729">
    <property type="entry name" value="FCD"/>
    <property type="match status" value="1"/>
</dbReference>
<dbReference type="Gene3D" id="1.20.120.530">
    <property type="entry name" value="GntR ligand-binding domain-like"/>
    <property type="match status" value="1"/>
</dbReference>
<dbReference type="Pfam" id="PF00392">
    <property type="entry name" value="GntR"/>
    <property type="match status" value="1"/>
</dbReference>
<accession>A0ABR7NEQ7</accession>
<dbReference type="InterPro" id="IPR036390">
    <property type="entry name" value="WH_DNA-bd_sf"/>
</dbReference>
<keyword evidence="2" id="KW-0238">DNA-binding</keyword>
<dbReference type="InterPro" id="IPR011711">
    <property type="entry name" value="GntR_C"/>
</dbReference>
<comment type="caution">
    <text evidence="5">The sequence shown here is derived from an EMBL/GenBank/DDBJ whole genome shotgun (WGS) entry which is preliminary data.</text>
</comment>
<evidence type="ECO:0000256" key="2">
    <source>
        <dbReference type="ARBA" id="ARBA00023125"/>
    </source>
</evidence>
<dbReference type="PANTHER" id="PTHR43537:SF5">
    <property type="entry name" value="UXU OPERON TRANSCRIPTIONAL REGULATOR"/>
    <property type="match status" value="1"/>
</dbReference>
<evidence type="ECO:0000256" key="1">
    <source>
        <dbReference type="ARBA" id="ARBA00023015"/>
    </source>
</evidence>
<keyword evidence="3" id="KW-0804">Transcription</keyword>
<keyword evidence="1" id="KW-0805">Transcription regulation</keyword>
<evidence type="ECO:0000313" key="6">
    <source>
        <dbReference type="Proteomes" id="UP000658131"/>
    </source>
</evidence>
<dbReference type="EMBL" id="JACRTB010000001">
    <property type="protein sequence ID" value="MBC8574895.1"/>
    <property type="molecule type" value="Genomic_DNA"/>
</dbReference>
<dbReference type="PRINTS" id="PR00035">
    <property type="entry name" value="HTHGNTR"/>
</dbReference>
<name>A0ABR7NEQ7_9FIRM</name>
<dbReference type="InterPro" id="IPR000524">
    <property type="entry name" value="Tscrpt_reg_HTH_GntR"/>
</dbReference>
<dbReference type="PANTHER" id="PTHR43537">
    <property type="entry name" value="TRANSCRIPTIONAL REGULATOR, GNTR FAMILY"/>
    <property type="match status" value="1"/>
</dbReference>
<gene>
    <name evidence="5" type="ORF">H8717_00515</name>
</gene>
<dbReference type="CDD" id="cd07377">
    <property type="entry name" value="WHTH_GntR"/>
    <property type="match status" value="1"/>
</dbReference>
<protein>
    <submittedName>
        <fullName evidence="5">FadR family transcriptional regulator</fullName>
    </submittedName>
</protein>
<dbReference type="SMART" id="SM00895">
    <property type="entry name" value="FCD"/>
    <property type="match status" value="1"/>
</dbReference>
<evidence type="ECO:0000256" key="3">
    <source>
        <dbReference type="ARBA" id="ARBA00023163"/>
    </source>
</evidence>
<dbReference type="SUPFAM" id="SSF48008">
    <property type="entry name" value="GntR ligand-binding domain-like"/>
    <property type="match status" value="1"/>
</dbReference>
<dbReference type="Proteomes" id="UP000658131">
    <property type="component" value="Unassembled WGS sequence"/>
</dbReference>
<reference evidence="5 6" key="1">
    <citation type="submission" date="2020-08" db="EMBL/GenBank/DDBJ databases">
        <title>Genome public.</title>
        <authorList>
            <person name="Liu C."/>
            <person name="Sun Q."/>
        </authorList>
    </citation>
    <scope>NUCLEOTIDE SEQUENCE [LARGE SCALE GENOMIC DNA]</scope>
    <source>
        <strain evidence="5 6">BX1</strain>
    </source>
</reference>
<evidence type="ECO:0000313" key="5">
    <source>
        <dbReference type="EMBL" id="MBC8574895.1"/>
    </source>
</evidence>
<dbReference type="Gene3D" id="1.10.10.10">
    <property type="entry name" value="Winged helix-like DNA-binding domain superfamily/Winged helix DNA-binding domain"/>
    <property type="match status" value="1"/>
</dbReference>
<keyword evidence="6" id="KW-1185">Reference proteome</keyword>
<evidence type="ECO:0000259" key="4">
    <source>
        <dbReference type="PROSITE" id="PS50949"/>
    </source>
</evidence>
<dbReference type="SMART" id="SM00345">
    <property type="entry name" value="HTH_GNTR"/>
    <property type="match status" value="1"/>
</dbReference>
<dbReference type="InterPro" id="IPR036388">
    <property type="entry name" value="WH-like_DNA-bd_sf"/>
</dbReference>